<protein>
    <submittedName>
        <fullName evidence="3">E3 ubiquitin-protein ligase HERC2</fullName>
    </submittedName>
</protein>
<dbReference type="Proteomes" id="UP000054359">
    <property type="component" value="Unassembled WGS sequence"/>
</dbReference>
<dbReference type="AlphaFoldDB" id="A0A087SUN5"/>
<evidence type="ECO:0000313" key="3">
    <source>
        <dbReference type="EMBL" id="KFM56574.1"/>
    </source>
</evidence>
<dbReference type="GO" id="GO:0016567">
    <property type="term" value="P:protein ubiquitination"/>
    <property type="evidence" value="ECO:0007669"/>
    <property type="project" value="InterPro"/>
</dbReference>
<dbReference type="Gene3D" id="2.30.30.40">
    <property type="entry name" value="SH3 Domains"/>
    <property type="match status" value="1"/>
</dbReference>
<reference evidence="3 4" key="1">
    <citation type="submission" date="2013-11" db="EMBL/GenBank/DDBJ databases">
        <title>Genome sequencing of Stegodyphus mimosarum.</title>
        <authorList>
            <person name="Bechsgaard J."/>
        </authorList>
    </citation>
    <scope>NUCLEOTIDE SEQUENCE [LARGE SCALE GENOMIC DNA]</scope>
</reference>
<gene>
    <name evidence="3" type="ORF">X975_06862</name>
</gene>
<evidence type="ECO:0000259" key="2">
    <source>
        <dbReference type="PROSITE" id="PS51416"/>
    </source>
</evidence>
<keyword evidence="4" id="KW-1185">Reference proteome</keyword>
<sequence>MKIGTRVVKGVDWKWGHQDGPPPGEGTVIGALGEDGWIRVQWDTGSTNSYRMGKEGKYDLKLADPLPVPQKDTLSDSEDDDTISDVSKSHQPASLLHNSCLLLMKSLSIYIGLYADCIPNQAINALSGLLRSILSTVYGEAQTKCSTASLALPEWLSSELHHEWASFSFIRAIACSSVMCSSLSTQSWINLLMKII</sequence>
<dbReference type="InterPro" id="IPR037252">
    <property type="entry name" value="Mib_Herc2_sf"/>
</dbReference>
<accession>A0A087SUN5</accession>
<dbReference type="SUPFAM" id="SSF159034">
    <property type="entry name" value="Mib/herc2 domain-like"/>
    <property type="match status" value="1"/>
</dbReference>
<feature type="non-terminal residue" evidence="3">
    <location>
        <position position="196"/>
    </location>
</feature>
<name>A0A087SUN5_STEMI</name>
<evidence type="ECO:0000313" key="4">
    <source>
        <dbReference type="Proteomes" id="UP000054359"/>
    </source>
</evidence>
<dbReference type="STRING" id="407821.A0A087SUN5"/>
<dbReference type="GO" id="GO:0004842">
    <property type="term" value="F:ubiquitin-protein transferase activity"/>
    <property type="evidence" value="ECO:0007669"/>
    <property type="project" value="InterPro"/>
</dbReference>
<dbReference type="FunFam" id="2.30.30.40:FF:000074">
    <property type="entry name" value="E3 ubiquitin-protein ligase HERC2 isoform X1"/>
    <property type="match status" value="1"/>
</dbReference>
<feature type="region of interest" description="Disordered" evidence="1">
    <location>
        <begin position="64"/>
        <end position="88"/>
    </location>
</feature>
<dbReference type="Pfam" id="PF06701">
    <property type="entry name" value="MIB_HERC2"/>
    <property type="match status" value="1"/>
</dbReference>
<dbReference type="OrthoDB" id="6418985at2759"/>
<proteinExistence type="predicted"/>
<feature type="domain" description="MIB/HERC2" evidence="2">
    <location>
        <begin position="1"/>
        <end position="66"/>
    </location>
</feature>
<evidence type="ECO:0000256" key="1">
    <source>
        <dbReference type="SAM" id="MobiDB-lite"/>
    </source>
</evidence>
<dbReference type="GO" id="GO:0046872">
    <property type="term" value="F:metal ion binding"/>
    <property type="evidence" value="ECO:0007669"/>
    <property type="project" value="InterPro"/>
</dbReference>
<organism evidence="3 4">
    <name type="scientific">Stegodyphus mimosarum</name>
    <name type="common">African social velvet spider</name>
    <dbReference type="NCBI Taxonomy" id="407821"/>
    <lineage>
        <taxon>Eukaryota</taxon>
        <taxon>Metazoa</taxon>
        <taxon>Ecdysozoa</taxon>
        <taxon>Arthropoda</taxon>
        <taxon>Chelicerata</taxon>
        <taxon>Arachnida</taxon>
        <taxon>Araneae</taxon>
        <taxon>Araneomorphae</taxon>
        <taxon>Entelegynae</taxon>
        <taxon>Eresoidea</taxon>
        <taxon>Eresidae</taxon>
        <taxon>Stegodyphus</taxon>
    </lineage>
</organism>
<dbReference type="PROSITE" id="PS51416">
    <property type="entry name" value="MIB_HERC2"/>
    <property type="match status" value="1"/>
</dbReference>
<dbReference type="InterPro" id="IPR010606">
    <property type="entry name" value="Mib_Herc2"/>
</dbReference>
<dbReference type="EMBL" id="KK112033">
    <property type="protein sequence ID" value="KFM56574.1"/>
    <property type="molecule type" value="Genomic_DNA"/>
</dbReference>